<dbReference type="EMBL" id="DF836513">
    <property type="protein sequence ID" value="GAN08808.1"/>
    <property type="molecule type" value="Genomic_DNA"/>
</dbReference>
<dbReference type="OrthoDB" id="196547at2759"/>
<dbReference type="Gene3D" id="1.10.167.10">
    <property type="entry name" value="Regulator of G-protein Signalling 4, domain 2"/>
    <property type="match status" value="1"/>
</dbReference>
<feature type="transmembrane region" description="Helical" evidence="1">
    <location>
        <begin position="268"/>
        <end position="288"/>
    </location>
</feature>
<feature type="transmembrane region" description="Helical" evidence="1">
    <location>
        <begin position="196"/>
        <end position="215"/>
    </location>
</feature>
<keyword evidence="1" id="KW-0812">Transmembrane</keyword>
<evidence type="ECO:0000313" key="3">
    <source>
        <dbReference type="Proteomes" id="UP000053815"/>
    </source>
</evidence>
<proteinExistence type="predicted"/>
<keyword evidence="1" id="KW-0472">Membrane</keyword>
<dbReference type="InterPro" id="IPR036305">
    <property type="entry name" value="RGS_sf"/>
</dbReference>
<feature type="transmembrane region" description="Helical" evidence="1">
    <location>
        <begin position="308"/>
        <end position="330"/>
    </location>
</feature>
<gene>
    <name evidence="2" type="ORF">MAM1_0224d08324</name>
</gene>
<protein>
    <recommendedName>
        <fullName evidence="4">RGS domain-containing protein</fullName>
    </recommendedName>
</protein>
<dbReference type="STRING" id="91626.A0A0C9N2K4"/>
<name>A0A0C9N2K4_9FUNG</name>
<evidence type="ECO:0000313" key="2">
    <source>
        <dbReference type="EMBL" id="GAN08808.1"/>
    </source>
</evidence>
<feature type="transmembrane region" description="Helical" evidence="1">
    <location>
        <begin position="235"/>
        <end position="256"/>
    </location>
</feature>
<feature type="transmembrane region" description="Helical" evidence="1">
    <location>
        <begin position="97"/>
        <end position="117"/>
    </location>
</feature>
<dbReference type="AlphaFoldDB" id="A0A0C9N2K4"/>
<feature type="transmembrane region" description="Helical" evidence="1">
    <location>
        <begin position="43"/>
        <end position="67"/>
    </location>
</feature>
<reference evidence="2" key="1">
    <citation type="submission" date="2014-09" db="EMBL/GenBank/DDBJ databases">
        <title>Draft genome sequence of an oleaginous Mucoromycotina fungus Mucor ambiguus NBRC6742.</title>
        <authorList>
            <person name="Takeda I."/>
            <person name="Yamane N."/>
            <person name="Morita T."/>
            <person name="Tamano K."/>
            <person name="Machida M."/>
            <person name="Baker S."/>
            <person name="Koike H."/>
        </authorList>
    </citation>
    <scope>NUCLEOTIDE SEQUENCE</scope>
    <source>
        <strain evidence="2">NBRC 6742</strain>
    </source>
</reference>
<keyword evidence="1" id="KW-1133">Transmembrane helix</keyword>
<keyword evidence="3" id="KW-1185">Reference proteome</keyword>
<accession>A0A0C9N2K4</accession>
<sequence>MYYCTAPLYNCQDQEILIDYYNTTEDGLEQCNHDRKRRVAARIYLGAAVFNAIFVIVTTLIFIYCAAGRTTVICNDDLSPKELRKLRKRQSIQKRSVSATTLGAFGHLVFSTCMFLTQAFNNDVGCQLMLWGAVYGFYTWIFAFTLRAYRLRYLLRLNQLKVKYLRMSTAERLACINDEDYQWYLKRTRKKKYLMVRPYCIYLLSIIVILVITLPSELMAMQAYGACYVRWGSTLLVSLYAFFICILVPFMLWYLRNYSDSHGIRTEVWVDAIVGIPFFILYFVWFILNTYDYEALSIYVSKTFGPGNWVILFTITAHFCSVVFPIIAYIPIESKFWLQFQCKCRKAVCRLQRFLHYGSARKQRDAEGAMAAMSIIPELSMESLERTLADPEMMRQLQDLAIRDFSSENVIFYEKYLRLEEKFKSEFLLHKDNPKQSSTSKNWINSLTKKPPTIPFITHMPTTLILNNNNKDQSSDDASEKEDGSFTIDKNQVIYNKFMSIPIPYKMYPDIIRLYEVFIKEDAPIQVNISFRARHTLDEAFHVLYQKHPELRPKEGSIVTYANTNMLYLNNVENDDDDQELDNTAEKIDTDRIQISHYSHTDPLAELNFHMFEPARIEVCWNIFNSVYPKLVEMHSVDRSLTD</sequence>
<evidence type="ECO:0008006" key="4">
    <source>
        <dbReference type="Google" id="ProtNLM"/>
    </source>
</evidence>
<organism evidence="2">
    <name type="scientific">Mucor ambiguus</name>
    <dbReference type="NCBI Taxonomy" id="91626"/>
    <lineage>
        <taxon>Eukaryota</taxon>
        <taxon>Fungi</taxon>
        <taxon>Fungi incertae sedis</taxon>
        <taxon>Mucoromycota</taxon>
        <taxon>Mucoromycotina</taxon>
        <taxon>Mucoromycetes</taxon>
        <taxon>Mucorales</taxon>
        <taxon>Mucorineae</taxon>
        <taxon>Mucoraceae</taxon>
        <taxon>Mucor</taxon>
    </lineage>
</organism>
<dbReference type="SUPFAM" id="SSF48097">
    <property type="entry name" value="Regulator of G-protein signaling, RGS"/>
    <property type="match status" value="1"/>
</dbReference>
<feature type="transmembrane region" description="Helical" evidence="1">
    <location>
        <begin position="129"/>
        <end position="149"/>
    </location>
</feature>
<dbReference type="InterPro" id="IPR044926">
    <property type="entry name" value="RGS_subdomain_2"/>
</dbReference>
<dbReference type="Proteomes" id="UP000053815">
    <property type="component" value="Unassembled WGS sequence"/>
</dbReference>
<evidence type="ECO:0000256" key="1">
    <source>
        <dbReference type="SAM" id="Phobius"/>
    </source>
</evidence>